<evidence type="ECO:0000259" key="5">
    <source>
        <dbReference type="PROSITE" id="PS51344"/>
    </source>
</evidence>
<dbReference type="Gene3D" id="3.30.40.10">
    <property type="entry name" value="Zinc/RING finger domain, C3HC4 (zinc finger)"/>
    <property type="match status" value="1"/>
</dbReference>
<keyword evidence="3" id="KW-0804">Transcription</keyword>
<name>A0A1X0QAM4_9MICR</name>
<dbReference type="PANTHER" id="PTHR13097:SF7">
    <property type="entry name" value="GENERAL TRANSCRIPTION FACTOR IIE SUBUNIT 1"/>
    <property type="match status" value="1"/>
</dbReference>
<dbReference type="Pfam" id="PF02002">
    <property type="entry name" value="TFIIE_alpha"/>
    <property type="match status" value="1"/>
</dbReference>
<dbReference type="InterPro" id="IPR017919">
    <property type="entry name" value="TFIIE/TFIIEa_HTH"/>
</dbReference>
<keyword evidence="2" id="KW-0805">Transcription regulation</keyword>
<dbReference type="InterPro" id="IPR002853">
    <property type="entry name" value="TFIIE_asu"/>
</dbReference>
<dbReference type="EMBL" id="LVKB01000060">
    <property type="protein sequence ID" value="ORD96808.1"/>
    <property type="molecule type" value="Genomic_DNA"/>
</dbReference>
<accession>A0A1X0QAM4</accession>
<dbReference type="AlphaFoldDB" id="A0A1X0QAM4"/>
<evidence type="ECO:0000256" key="1">
    <source>
        <dbReference type="ARBA" id="ARBA00008947"/>
    </source>
</evidence>
<evidence type="ECO:0000256" key="2">
    <source>
        <dbReference type="ARBA" id="ARBA00023015"/>
    </source>
</evidence>
<reference evidence="6 7" key="1">
    <citation type="journal article" date="2017" name="Environ. Microbiol.">
        <title>Decay of the glycolytic pathway and adaptation to intranuclear parasitism within Enterocytozoonidae microsporidia.</title>
        <authorList>
            <person name="Wiredu Boakye D."/>
            <person name="Jaroenlak P."/>
            <person name="Prachumwat A."/>
            <person name="Williams T.A."/>
            <person name="Bateman K.S."/>
            <person name="Itsathitphaisarn O."/>
            <person name="Sritunyalucksana K."/>
            <person name="Paszkiewicz K.H."/>
            <person name="Moore K.A."/>
            <person name="Stentiford G.D."/>
            <person name="Williams B.A."/>
        </authorList>
    </citation>
    <scope>NUCLEOTIDE SEQUENCE [LARGE SCALE GENOMIC DNA]</scope>
    <source>
        <strain evidence="6 7">GB1</strain>
    </source>
</reference>
<dbReference type="OrthoDB" id="361102at2759"/>
<feature type="region of interest" description="Disordered" evidence="4">
    <location>
        <begin position="219"/>
        <end position="238"/>
    </location>
</feature>
<evidence type="ECO:0000256" key="4">
    <source>
        <dbReference type="SAM" id="MobiDB-lite"/>
    </source>
</evidence>
<feature type="domain" description="HTH TFE/IIEalpha-type" evidence="5">
    <location>
        <begin position="10"/>
        <end position="100"/>
    </location>
</feature>
<organism evidence="6 7">
    <name type="scientific">Hepatospora eriocheir</name>
    <dbReference type="NCBI Taxonomy" id="1081669"/>
    <lineage>
        <taxon>Eukaryota</taxon>
        <taxon>Fungi</taxon>
        <taxon>Fungi incertae sedis</taxon>
        <taxon>Microsporidia</taxon>
        <taxon>Hepatosporidae</taxon>
        <taxon>Hepatospora</taxon>
    </lineage>
</organism>
<sequence length="283" mass="33782">MEEEDYYPKMKELIKMVTSTFYEPRHIVIVDILLEEMVMSESEICSKMHFLSREFNRMLQRLKDDKIIRCDSKIEIQGDGRQFIKTYYYIDFAEVRDIIKYKIYKMSKLLESQNIEGEDKFVCKGCNKIYTALDAQLCMEKTEFICYYCKEELEEYKLTEDKYNIDHKQLMDNLEPVINLLKKVSHYSIPPVNMFDLEKIKTKKQPEKIVIKETPKEEKKESEFIQNTEDSVESKKKENSVKNDILLSVNGIPKFYSEITQEDHDKMTAEEYTAFYEAFTQNS</sequence>
<gene>
    <name evidence="6" type="primary">T2EA</name>
    <name evidence="6" type="ORF">HERIO_1274</name>
</gene>
<dbReference type="GO" id="GO:0005673">
    <property type="term" value="C:transcription factor TFIIE complex"/>
    <property type="evidence" value="ECO:0007669"/>
    <property type="project" value="TreeGrafter"/>
</dbReference>
<dbReference type="SMART" id="SM00531">
    <property type="entry name" value="TFIIE"/>
    <property type="match status" value="1"/>
</dbReference>
<dbReference type="InterPro" id="IPR013083">
    <property type="entry name" value="Znf_RING/FYVE/PHD"/>
</dbReference>
<dbReference type="GO" id="GO:0006367">
    <property type="term" value="P:transcription initiation at RNA polymerase II promoter"/>
    <property type="evidence" value="ECO:0007669"/>
    <property type="project" value="InterPro"/>
</dbReference>
<dbReference type="Proteomes" id="UP000192356">
    <property type="component" value="Unassembled WGS sequence"/>
</dbReference>
<dbReference type="InterPro" id="IPR039997">
    <property type="entry name" value="TFE"/>
</dbReference>
<dbReference type="VEuPathDB" id="MicrosporidiaDB:HERIO_1274"/>
<evidence type="ECO:0000256" key="3">
    <source>
        <dbReference type="ARBA" id="ARBA00023163"/>
    </source>
</evidence>
<comment type="similarity">
    <text evidence="1">Belongs to the TFIIE alpha subunit family.</text>
</comment>
<protein>
    <submittedName>
        <fullName evidence="6">T2EA</fullName>
    </submittedName>
</protein>
<dbReference type="PANTHER" id="PTHR13097">
    <property type="entry name" value="TRANSCRIPTION INITIATION FACTOR IIE, ALPHA SUBUNIT"/>
    <property type="match status" value="1"/>
</dbReference>
<dbReference type="PROSITE" id="PS51344">
    <property type="entry name" value="HTH_TFE_IIE"/>
    <property type="match status" value="1"/>
</dbReference>
<dbReference type="InterPro" id="IPR024550">
    <property type="entry name" value="TFIIEa/SarR/Rpc3_HTH_dom"/>
</dbReference>
<evidence type="ECO:0000313" key="6">
    <source>
        <dbReference type="EMBL" id="ORD96808.1"/>
    </source>
</evidence>
<comment type="caution">
    <text evidence="6">The sequence shown here is derived from an EMBL/GenBank/DDBJ whole genome shotgun (WGS) entry which is preliminary data.</text>
</comment>
<dbReference type="SUPFAM" id="SSF57783">
    <property type="entry name" value="Zinc beta-ribbon"/>
    <property type="match status" value="1"/>
</dbReference>
<proteinExistence type="inferred from homology"/>
<dbReference type="VEuPathDB" id="MicrosporidiaDB:A0H76_744"/>
<keyword evidence="7" id="KW-1185">Reference proteome</keyword>
<evidence type="ECO:0000313" key="7">
    <source>
        <dbReference type="Proteomes" id="UP000192356"/>
    </source>
</evidence>